<dbReference type="PANTHER" id="PTHR47545">
    <property type="entry name" value="MULTIFUNCTIONAL CCA PROTEIN"/>
    <property type="match status" value="1"/>
</dbReference>
<accession>A0A1G8BJ63</accession>
<dbReference type="Proteomes" id="UP000198606">
    <property type="component" value="Unassembled WGS sequence"/>
</dbReference>
<dbReference type="RefSeq" id="WP_084303929.1">
    <property type="nucleotide sequence ID" value="NZ_FNDG01000004.1"/>
</dbReference>
<dbReference type="AlphaFoldDB" id="A0A1G8BJ63"/>
<dbReference type="Gene3D" id="3.40.50.300">
    <property type="entry name" value="P-loop containing nucleotide triphosphate hydrolases"/>
    <property type="match status" value="1"/>
</dbReference>
<dbReference type="GO" id="GO:0000166">
    <property type="term" value="F:nucleotide binding"/>
    <property type="evidence" value="ECO:0007669"/>
    <property type="project" value="UniProtKB-KW"/>
</dbReference>
<keyword evidence="1" id="KW-0547">Nucleotide-binding</keyword>
<keyword evidence="3" id="KW-0808">Transferase</keyword>
<dbReference type="SUPFAM" id="SSF52540">
    <property type="entry name" value="P-loop containing nucleoside triphosphate hydrolases"/>
    <property type="match status" value="1"/>
</dbReference>
<proteinExistence type="predicted"/>
<dbReference type="SUPFAM" id="SSF109604">
    <property type="entry name" value="HD-domain/PDEase-like"/>
    <property type="match status" value="1"/>
</dbReference>
<gene>
    <name evidence="3" type="ORF">SAMN05216588_10464</name>
</gene>
<organism evidence="3 4">
    <name type="scientific">Phytopseudomonas flavescens</name>
    <dbReference type="NCBI Taxonomy" id="29435"/>
    <lineage>
        <taxon>Bacteria</taxon>
        <taxon>Pseudomonadati</taxon>
        <taxon>Pseudomonadota</taxon>
        <taxon>Gammaproteobacteria</taxon>
        <taxon>Pseudomonadales</taxon>
        <taxon>Pseudomonadaceae</taxon>
        <taxon>Phytopseudomonas</taxon>
    </lineage>
</organism>
<keyword evidence="3" id="KW-0418">Kinase</keyword>
<feature type="domain" description="HD" evidence="2">
    <location>
        <begin position="50"/>
        <end position="140"/>
    </location>
</feature>
<sequence length="383" mass="43765">MDIQQLQGLVPEPGQRFDAQACLEAIPALLRLASAPQDSYYHAEGDVWVHTRMVVEALLAQPRYQHATEEQRLVLFLAALLHDISKPDTTVIDSETGRIGQPGHSRRGAVDARLLLWRAGMPFELREQVCRIISVHQLPFFALSGNRSGQSPEFILHKLSWELPVWMLCAVAEADMQGRTYVGKQAVLDEIELFRELAAEEGCLYEPRAFVDDYTRIQYFRGARVHPDYPLHEPEGSRVIMLSGIPASGKNTWVAKHHPDLPVISFDDAREALGLRHGENEGAAAHFAIDRAKSLLREKKPFVWNSTHLSAQMRKKTLDLLYAYHAKVQIQYLEMPEKEVYRRNTRRDTSLRNEDIRRMLFKWEVPLPSEAHQVHYHSEAAAL</sequence>
<dbReference type="InterPro" id="IPR050124">
    <property type="entry name" value="tRNA_CCA-adding_enzyme"/>
</dbReference>
<evidence type="ECO:0000313" key="4">
    <source>
        <dbReference type="Proteomes" id="UP000198606"/>
    </source>
</evidence>
<dbReference type="PANTHER" id="PTHR47545:SF1">
    <property type="entry name" value="MULTIFUNCTIONAL CCA PROTEIN"/>
    <property type="match status" value="1"/>
</dbReference>
<dbReference type="Pfam" id="PF13671">
    <property type="entry name" value="AAA_33"/>
    <property type="match status" value="1"/>
</dbReference>
<dbReference type="Pfam" id="PF01966">
    <property type="entry name" value="HD"/>
    <property type="match status" value="1"/>
</dbReference>
<dbReference type="InterPro" id="IPR006674">
    <property type="entry name" value="HD_domain"/>
</dbReference>
<reference evidence="3 4" key="1">
    <citation type="submission" date="2016-10" db="EMBL/GenBank/DDBJ databases">
        <authorList>
            <person name="de Groot N.N."/>
        </authorList>
    </citation>
    <scope>NUCLEOTIDE SEQUENCE [LARGE SCALE GENOMIC DNA]</scope>
    <source>
        <strain evidence="3 4">LMG 18387</strain>
    </source>
</reference>
<dbReference type="InterPro" id="IPR003607">
    <property type="entry name" value="HD/PDEase_dom"/>
</dbReference>
<evidence type="ECO:0000313" key="3">
    <source>
        <dbReference type="EMBL" id="SDH33267.1"/>
    </source>
</evidence>
<evidence type="ECO:0000259" key="2">
    <source>
        <dbReference type="Pfam" id="PF01966"/>
    </source>
</evidence>
<dbReference type="STRING" id="29435.SAMN05216588_10464"/>
<dbReference type="InterPro" id="IPR027417">
    <property type="entry name" value="P-loop_NTPase"/>
</dbReference>
<dbReference type="CDD" id="cd00077">
    <property type="entry name" value="HDc"/>
    <property type="match status" value="1"/>
</dbReference>
<protein>
    <submittedName>
        <fullName evidence="3">Predicted kinase</fullName>
    </submittedName>
</protein>
<evidence type="ECO:0000256" key="1">
    <source>
        <dbReference type="ARBA" id="ARBA00022741"/>
    </source>
</evidence>
<dbReference type="Gene3D" id="1.10.3090.10">
    <property type="entry name" value="cca-adding enzyme, domain 2"/>
    <property type="match status" value="1"/>
</dbReference>
<name>A0A1G8BJ63_9GAMM</name>
<dbReference type="GO" id="GO:0016301">
    <property type="term" value="F:kinase activity"/>
    <property type="evidence" value="ECO:0007669"/>
    <property type="project" value="UniProtKB-KW"/>
</dbReference>
<dbReference type="EMBL" id="FNDG01000004">
    <property type="protein sequence ID" value="SDH33267.1"/>
    <property type="molecule type" value="Genomic_DNA"/>
</dbReference>